<feature type="domain" description="MvaI/BcnI restriction endonuclease" evidence="1">
    <location>
        <begin position="248"/>
        <end position="483"/>
    </location>
</feature>
<evidence type="ECO:0000313" key="2">
    <source>
        <dbReference type="EMBL" id="MUH60474.1"/>
    </source>
</evidence>
<dbReference type="GO" id="GO:0004519">
    <property type="term" value="F:endonuclease activity"/>
    <property type="evidence" value="ECO:0007669"/>
    <property type="project" value="UniProtKB-KW"/>
</dbReference>
<name>A0A7K1J733_9BIFI</name>
<gene>
    <name evidence="2" type="ORF">GSD1FS_1845</name>
</gene>
<sequence>MSNMHDALETEEALPWYDTITLDGVLQMFENVGAHAVWAKYLMRNNNSKDQVYVASRINQLAFLPLGEPIYAPGSSNKPKVSSSKRKRELVRIPLRWTWIAEDGDEYLAPQAAFSYYPQYPEVRLSGMVAKCKAAPSELFNIKHHGHDEGRVLFLGVIGNPDDPDSHIAAITTGKNAPASQEVVALDSFTPGSLFSVPLPASTKEPERNTNAEVPSVEIDEFSVLNTALSRIVGYPIIPWRLRNDGTREDPYRSPNAPGLTLEAELGVGENAIPGPDFDIWELKAYKVDDFQKPSNSHRITLFTPQPDFGTITDMGQAAFVETYGHVNEQYAGRGIERYDFTTKDFNDIGQDDPTVAMELRVFGMDGDSYSMGGSISLVDRITGAIVAGWSFPKLLGHWQRKHDRAAYVPYRLLGSKDDYCVEYGTDVLLGKDTDFGMFLNAFQEGKIIFDPAFHITKREDGSWQPKSRSQFRIALGNLDAIYESVRKVTVGA</sequence>
<dbReference type="AlphaFoldDB" id="A0A7K1J733"/>
<keyword evidence="2" id="KW-0540">Nuclease</keyword>
<dbReference type="Gene3D" id="3.40.210.20">
    <property type="entry name" value="MvaI/BcnI restriction endonuclease, catalytic domain"/>
    <property type="match status" value="1"/>
</dbReference>
<dbReference type="Proteomes" id="UP000487882">
    <property type="component" value="Unassembled WGS sequence"/>
</dbReference>
<keyword evidence="2" id="KW-0378">Hydrolase</keyword>
<protein>
    <submittedName>
        <fullName evidence="2">MvaI/BcnI restriction endonuclease family</fullName>
    </submittedName>
</protein>
<dbReference type="EMBL" id="WNLP01000011">
    <property type="protein sequence ID" value="MUH60474.1"/>
    <property type="molecule type" value="Genomic_DNA"/>
</dbReference>
<accession>A0A7K1J733</accession>
<evidence type="ECO:0000313" key="3">
    <source>
        <dbReference type="Proteomes" id="UP000487882"/>
    </source>
</evidence>
<dbReference type="RefSeq" id="WP_155589266.1">
    <property type="nucleotide sequence ID" value="NZ_WNLP01000011.1"/>
</dbReference>
<comment type="caution">
    <text evidence="2">The sequence shown here is derived from an EMBL/GenBank/DDBJ whole genome shotgun (WGS) entry which is preliminary data.</text>
</comment>
<dbReference type="InterPro" id="IPR043004">
    <property type="entry name" value="MvaI_BcnI_cat"/>
</dbReference>
<proteinExistence type="predicted"/>
<dbReference type="Pfam" id="PF15515">
    <property type="entry name" value="MvaI_BcnI"/>
    <property type="match status" value="1"/>
</dbReference>
<evidence type="ECO:0000259" key="1">
    <source>
        <dbReference type="Pfam" id="PF15515"/>
    </source>
</evidence>
<organism evidence="2 3">
    <name type="scientific">Bifidobacterium canis</name>
    <dbReference type="NCBI Taxonomy" id="2610880"/>
    <lineage>
        <taxon>Bacteria</taxon>
        <taxon>Bacillati</taxon>
        <taxon>Actinomycetota</taxon>
        <taxon>Actinomycetes</taxon>
        <taxon>Bifidobacteriales</taxon>
        <taxon>Bifidobacteriaceae</taxon>
        <taxon>Bifidobacterium</taxon>
    </lineage>
</organism>
<reference evidence="2 3" key="1">
    <citation type="submission" date="2019-09" db="EMBL/GenBank/DDBJ databases">
        <title>Bifidobacterium canis sp. nov., isolated from the digestive tract of German Shepherd dog puppy.</title>
        <authorList>
            <person name="Bunesova V."/>
        </authorList>
    </citation>
    <scope>NUCLEOTIDE SEQUENCE [LARGE SCALE GENOMIC DNA]</scope>
    <source>
        <strain evidence="2 3">GSD1FS</strain>
    </source>
</reference>
<keyword evidence="3" id="KW-1185">Reference proteome</keyword>
<keyword evidence="2" id="KW-0255">Endonuclease</keyword>
<dbReference type="InterPro" id="IPR029127">
    <property type="entry name" value="MvaI_BcnI"/>
</dbReference>